<name>A0A2U1KY75_ARTAN</name>
<evidence type="ECO:0000256" key="17">
    <source>
        <dbReference type="ARBA" id="ARBA00048679"/>
    </source>
</evidence>
<dbReference type="STRING" id="35608.A0A2U1KY75"/>
<evidence type="ECO:0000256" key="1">
    <source>
        <dbReference type="ARBA" id="ARBA00004167"/>
    </source>
</evidence>
<dbReference type="Gene3D" id="3.30.200.20">
    <property type="entry name" value="Phosphorylase Kinase, domain 1"/>
    <property type="match status" value="1"/>
</dbReference>
<keyword evidence="12" id="KW-0067">ATP-binding</keyword>
<dbReference type="GO" id="GO:0005524">
    <property type="term" value="F:ATP binding"/>
    <property type="evidence" value="ECO:0007669"/>
    <property type="project" value="UniProtKB-KW"/>
</dbReference>
<evidence type="ECO:0000256" key="13">
    <source>
        <dbReference type="ARBA" id="ARBA00022989"/>
    </source>
</evidence>
<dbReference type="Proteomes" id="UP000245207">
    <property type="component" value="Unassembled WGS sequence"/>
</dbReference>
<keyword evidence="6" id="KW-0808">Transferase</keyword>
<evidence type="ECO:0000256" key="6">
    <source>
        <dbReference type="ARBA" id="ARBA00022679"/>
    </source>
</evidence>
<keyword evidence="13 19" id="KW-1133">Transmembrane helix</keyword>
<evidence type="ECO:0000256" key="10">
    <source>
        <dbReference type="ARBA" id="ARBA00022741"/>
    </source>
</evidence>
<feature type="transmembrane region" description="Helical" evidence="19">
    <location>
        <begin position="6"/>
        <end position="25"/>
    </location>
</feature>
<dbReference type="Gene3D" id="1.10.510.10">
    <property type="entry name" value="Transferase(Phosphotransferase) domain 1"/>
    <property type="match status" value="1"/>
</dbReference>
<proteinExistence type="inferred from homology"/>
<evidence type="ECO:0000256" key="2">
    <source>
        <dbReference type="ARBA" id="ARBA00008684"/>
    </source>
</evidence>
<dbReference type="EMBL" id="PKPP01012885">
    <property type="protein sequence ID" value="PWA41715.1"/>
    <property type="molecule type" value="Genomic_DNA"/>
</dbReference>
<feature type="region of interest" description="Disordered" evidence="18">
    <location>
        <begin position="608"/>
        <end position="645"/>
    </location>
</feature>
<keyword evidence="5" id="KW-0433">Leucine-rich repeat</keyword>
<reference evidence="21 22" key="1">
    <citation type="journal article" date="2018" name="Mol. Plant">
        <title>The genome of Artemisia annua provides insight into the evolution of Asteraceae family and artemisinin biosynthesis.</title>
        <authorList>
            <person name="Shen Q."/>
            <person name="Zhang L."/>
            <person name="Liao Z."/>
            <person name="Wang S."/>
            <person name="Yan T."/>
            <person name="Shi P."/>
            <person name="Liu M."/>
            <person name="Fu X."/>
            <person name="Pan Q."/>
            <person name="Wang Y."/>
            <person name="Lv Z."/>
            <person name="Lu X."/>
            <person name="Zhang F."/>
            <person name="Jiang W."/>
            <person name="Ma Y."/>
            <person name="Chen M."/>
            <person name="Hao X."/>
            <person name="Li L."/>
            <person name="Tang Y."/>
            <person name="Lv G."/>
            <person name="Zhou Y."/>
            <person name="Sun X."/>
            <person name="Brodelius P.E."/>
            <person name="Rose J.K.C."/>
            <person name="Tang K."/>
        </authorList>
    </citation>
    <scope>NUCLEOTIDE SEQUENCE [LARGE SCALE GENOMIC DNA]</scope>
    <source>
        <strain evidence="22">cv. Huhao1</strain>
        <tissue evidence="21">Leaf</tissue>
    </source>
</reference>
<evidence type="ECO:0000259" key="20">
    <source>
        <dbReference type="PROSITE" id="PS50011"/>
    </source>
</evidence>
<sequence>MGSKDGLYWCMLLVVHILVSFTMLLSDASEITSLMTFKASLVNAEALNDWDPNVAPCNLTKVNWKGVMCGKDGSVFGLRLENMGLNGSIDMDTLAGLPGIRTLSFANNSFQGAIPDVSKIGMLRGIYLSNNNFSGVIRDDMFSGLKWMRRVELQNNKFTGRIPRSLTGLNILVDLKMQDNGFEGEIPDFEQKSLTVNFANNKLSGPIPQGLKDQNPSSFAGNKVCGQPLTTPCRIPTGKHIHKTLIVAVVTILGVLVIIGMVLLICQTRRRPTNGYKNQQTIKLSKNNPYKTSKKELQMHSDEEDNYKRSPNSGRLQFVRNDRQRFDLPDLLRASAEVLGGGSFGSSYKAALNDGPAVVVKRFKEMNNVRKEEFYVHLTRLGRFSHPNLLPIVAFYYKKDEKLLITDYAQNGSLASHLHGKRKPNEPGLDWPARLNIIKGVAQGLNYLYKQLPHLSIPHGHLKSSNVLLDKVFNPLLADYALVPIINKHHAREFMVAYKSPEYAYHDRTTNKTDVWCLGILILEMLTGKFPANYLKQGKGGSSDLETWVNSVVREEWTGEVFDKEMKVTRNCEGEMLKLLKIGMCCCEWNVESRWDLKMAVEKIEELKEKGSDEEYSSFTSDGDSYSSRAMTDDDLSFSKSVVKR</sequence>
<evidence type="ECO:0000256" key="3">
    <source>
        <dbReference type="ARBA" id="ARBA00012513"/>
    </source>
</evidence>
<dbReference type="InterPro" id="IPR032675">
    <property type="entry name" value="LRR_dom_sf"/>
</dbReference>
<evidence type="ECO:0000256" key="8">
    <source>
        <dbReference type="ARBA" id="ARBA00022729"/>
    </source>
</evidence>
<evidence type="ECO:0000256" key="11">
    <source>
        <dbReference type="ARBA" id="ARBA00022777"/>
    </source>
</evidence>
<keyword evidence="9" id="KW-0677">Repeat</keyword>
<dbReference type="GO" id="GO:0016020">
    <property type="term" value="C:membrane"/>
    <property type="evidence" value="ECO:0007669"/>
    <property type="project" value="UniProtKB-SubCell"/>
</dbReference>
<dbReference type="EC" id="2.7.11.1" evidence="3"/>
<evidence type="ECO:0000256" key="5">
    <source>
        <dbReference type="ARBA" id="ARBA00022614"/>
    </source>
</evidence>
<comment type="similarity">
    <text evidence="2">Belongs to the protein kinase superfamily. Ser/Thr protein kinase family.</text>
</comment>
<keyword evidence="4" id="KW-0597">Phosphoprotein</keyword>
<evidence type="ECO:0000256" key="12">
    <source>
        <dbReference type="ARBA" id="ARBA00022840"/>
    </source>
</evidence>
<organism evidence="21 22">
    <name type="scientific">Artemisia annua</name>
    <name type="common">Sweet wormwood</name>
    <dbReference type="NCBI Taxonomy" id="35608"/>
    <lineage>
        <taxon>Eukaryota</taxon>
        <taxon>Viridiplantae</taxon>
        <taxon>Streptophyta</taxon>
        <taxon>Embryophyta</taxon>
        <taxon>Tracheophyta</taxon>
        <taxon>Spermatophyta</taxon>
        <taxon>Magnoliopsida</taxon>
        <taxon>eudicotyledons</taxon>
        <taxon>Gunneridae</taxon>
        <taxon>Pentapetalae</taxon>
        <taxon>asterids</taxon>
        <taxon>campanulids</taxon>
        <taxon>Asterales</taxon>
        <taxon>Asteraceae</taxon>
        <taxon>Asteroideae</taxon>
        <taxon>Anthemideae</taxon>
        <taxon>Artemisiinae</taxon>
        <taxon>Artemisia</taxon>
    </lineage>
</organism>
<evidence type="ECO:0000256" key="18">
    <source>
        <dbReference type="SAM" id="MobiDB-lite"/>
    </source>
</evidence>
<comment type="caution">
    <text evidence="21">The sequence shown here is derived from an EMBL/GenBank/DDBJ whole genome shotgun (WGS) entry which is preliminary data.</text>
</comment>
<dbReference type="AlphaFoldDB" id="A0A2U1KY75"/>
<feature type="compositionally biased region" description="Low complexity" evidence="18">
    <location>
        <begin position="617"/>
        <end position="628"/>
    </location>
</feature>
<evidence type="ECO:0000256" key="15">
    <source>
        <dbReference type="ARBA" id="ARBA00023170"/>
    </source>
</evidence>
<feature type="region of interest" description="Disordered" evidence="18">
    <location>
        <begin position="289"/>
        <end position="314"/>
    </location>
</feature>
<feature type="domain" description="Protein kinase" evidence="20">
    <location>
        <begin position="333"/>
        <end position="607"/>
    </location>
</feature>
<keyword evidence="15" id="KW-0675">Receptor</keyword>
<dbReference type="InterPro" id="IPR013210">
    <property type="entry name" value="LRR_N_plant-typ"/>
</dbReference>
<dbReference type="SUPFAM" id="SSF52058">
    <property type="entry name" value="L domain-like"/>
    <property type="match status" value="1"/>
</dbReference>
<keyword evidence="22" id="KW-1185">Reference proteome</keyword>
<dbReference type="InterPro" id="IPR011009">
    <property type="entry name" value="Kinase-like_dom_sf"/>
</dbReference>
<dbReference type="GO" id="GO:0004674">
    <property type="term" value="F:protein serine/threonine kinase activity"/>
    <property type="evidence" value="ECO:0007669"/>
    <property type="project" value="UniProtKB-EC"/>
</dbReference>
<evidence type="ECO:0000256" key="4">
    <source>
        <dbReference type="ARBA" id="ARBA00022553"/>
    </source>
</evidence>
<dbReference type="Pfam" id="PF08263">
    <property type="entry name" value="LRRNT_2"/>
    <property type="match status" value="1"/>
</dbReference>
<dbReference type="PROSITE" id="PS50011">
    <property type="entry name" value="PROTEIN_KINASE_DOM"/>
    <property type="match status" value="1"/>
</dbReference>
<keyword evidence="7 19" id="KW-0812">Transmembrane</keyword>
<dbReference type="PANTHER" id="PTHR48007:SF67">
    <property type="entry name" value="POLLEN RECEPTOR-LIKE KINASE 1"/>
    <property type="match status" value="1"/>
</dbReference>
<dbReference type="Pfam" id="PF13855">
    <property type="entry name" value="LRR_8"/>
    <property type="match status" value="1"/>
</dbReference>
<dbReference type="Gene3D" id="3.80.10.10">
    <property type="entry name" value="Ribonuclease Inhibitor"/>
    <property type="match status" value="1"/>
</dbReference>
<dbReference type="InterPro" id="IPR000719">
    <property type="entry name" value="Prot_kinase_dom"/>
</dbReference>
<evidence type="ECO:0000313" key="21">
    <source>
        <dbReference type="EMBL" id="PWA41715.1"/>
    </source>
</evidence>
<keyword evidence="8" id="KW-0732">Signal</keyword>
<protein>
    <recommendedName>
        <fullName evidence="3">non-specific serine/threonine protein kinase</fullName>
        <ecNumber evidence="3">2.7.11.1</ecNumber>
    </recommendedName>
</protein>
<keyword evidence="10" id="KW-0547">Nucleotide-binding</keyword>
<keyword evidence="11" id="KW-0418">Kinase</keyword>
<evidence type="ECO:0000256" key="9">
    <source>
        <dbReference type="ARBA" id="ARBA00022737"/>
    </source>
</evidence>
<evidence type="ECO:0000256" key="16">
    <source>
        <dbReference type="ARBA" id="ARBA00047899"/>
    </source>
</evidence>
<comment type="catalytic activity">
    <reaction evidence="17">
        <text>L-seryl-[protein] + ATP = O-phospho-L-seryl-[protein] + ADP + H(+)</text>
        <dbReference type="Rhea" id="RHEA:17989"/>
        <dbReference type="Rhea" id="RHEA-COMP:9863"/>
        <dbReference type="Rhea" id="RHEA-COMP:11604"/>
        <dbReference type="ChEBI" id="CHEBI:15378"/>
        <dbReference type="ChEBI" id="CHEBI:29999"/>
        <dbReference type="ChEBI" id="CHEBI:30616"/>
        <dbReference type="ChEBI" id="CHEBI:83421"/>
        <dbReference type="ChEBI" id="CHEBI:456216"/>
        <dbReference type="EC" id="2.7.11.1"/>
    </reaction>
</comment>
<dbReference type="InterPro" id="IPR001611">
    <property type="entry name" value="Leu-rich_rpt"/>
</dbReference>
<dbReference type="FunFam" id="3.30.200.20:FF:000307">
    <property type="entry name" value="pollen receptor-like kinase 1"/>
    <property type="match status" value="1"/>
</dbReference>
<comment type="subcellular location">
    <subcellularLocation>
        <location evidence="1">Membrane</location>
        <topology evidence="1">Single-pass membrane protein</topology>
    </subcellularLocation>
</comment>
<keyword evidence="14 19" id="KW-0472">Membrane</keyword>
<evidence type="ECO:0000256" key="14">
    <source>
        <dbReference type="ARBA" id="ARBA00023136"/>
    </source>
</evidence>
<dbReference type="InterPro" id="IPR046959">
    <property type="entry name" value="PRK1-6/SRF4-like"/>
</dbReference>
<feature type="transmembrane region" description="Helical" evidence="19">
    <location>
        <begin position="244"/>
        <end position="265"/>
    </location>
</feature>
<gene>
    <name evidence="21" type="ORF">CTI12_AA540840</name>
</gene>
<evidence type="ECO:0000256" key="19">
    <source>
        <dbReference type="SAM" id="Phobius"/>
    </source>
</evidence>
<evidence type="ECO:0000313" key="22">
    <source>
        <dbReference type="Proteomes" id="UP000245207"/>
    </source>
</evidence>
<accession>A0A2U1KY75</accession>
<dbReference type="PANTHER" id="PTHR48007">
    <property type="entry name" value="LEUCINE-RICH REPEAT RECEPTOR-LIKE PROTEIN KINASE PXC1"/>
    <property type="match status" value="1"/>
</dbReference>
<dbReference type="OrthoDB" id="418615at2759"/>
<dbReference type="SUPFAM" id="SSF56112">
    <property type="entry name" value="Protein kinase-like (PK-like)"/>
    <property type="match status" value="1"/>
</dbReference>
<comment type="catalytic activity">
    <reaction evidence="16">
        <text>L-threonyl-[protein] + ATP = O-phospho-L-threonyl-[protein] + ADP + H(+)</text>
        <dbReference type="Rhea" id="RHEA:46608"/>
        <dbReference type="Rhea" id="RHEA-COMP:11060"/>
        <dbReference type="Rhea" id="RHEA-COMP:11605"/>
        <dbReference type="ChEBI" id="CHEBI:15378"/>
        <dbReference type="ChEBI" id="CHEBI:30013"/>
        <dbReference type="ChEBI" id="CHEBI:30616"/>
        <dbReference type="ChEBI" id="CHEBI:61977"/>
        <dbReference type="ChEBI" id="CHEBI:456216"/>
        <dbReference type="EC" id="2.7.11.1"/>
    </reaction>
</comment>
<dbReference type="FunFam" id="1.10.510.10:FF:000480">
    <property type="entry name" value="Pollen receptor-like kinase 1"/>
    <property type="match status" value="1"/>
</dbReference>
<evidence type="ECO:0000256" key="7">
    <source>
        <dbReference type="ARBA" id="ARBA00022692"/>
    </source>
</evidence>
<dbReference type="Pfam" id="PF00069">
    <property type="entry name" value="Pkinase"/>
    <property type="match status" value="1"/>
</dbReference>